<accession>A0ABP7QW88</accession>
<evidence type="ECO:0000313" key="1">
    <source>
        <dbReference type="EMBL" id="GAA3988993.1"/>
    </source>
</evidence>
<keyword evidence="2" id="KW-1185">Reference proteome</keyword>
<dbReference type="Proteomes" id="UP001500742">
    <property type="component" value="Unassembled WGS sequence"/>
</dbReference>
<organism evidence="1 2">
    <name type="scientific">Mucilaginibacter dorajii</name>
    <dbReference type="NCBI Taxonomy" id="692994"/>
    <lineage>
        <taxon>Bacteria</taxon>
        <taxon>Pseudomonadati</taxon>
        <taxon>Bacteroidota</taxon>
        <taxon>Sphingobacteriia</taxon>
        <taxon>Sphingobacteriales</taxon>
        <taxon>Sphingobacteriaceae</taxon>
        <taxon>Mucilaginibacter</taxon>
    </lineage>
</organism>
<protein>
    <submittedName>
        <fullName evidence="1">Type IX secretion system membrane protein PorP/SprF</fullName>
    </submittedName>
</protein>
<name>A0ABP7QW88_9SPHI</name>
<reference evidence="2" key="1">
    <citation type="journal article" date="2019" name="Int. J. Syst. Evol. Microbiol.">
        <title>The Global Catalogue of Microorganisms (GCM) 10K type strain sequencing project: providing services to taxonomists for standard genome sequencing and annotation.</title>
        <authorList>
            <consortium name="The Broad Institute Genomics Platform"/>
            <consortium name="The Broad Institute Genome Sequencing Center for Infectious Disease"/>
            <person name="Wu L."/>
            <person name="Ma J."/>
        </authorList>
    </citation>
    <scope>NUCLEOTIDE SEQUENCE [LARGE SCALE GENOMIC DNA]</scope>
    <source>
        <strain evidence="2">JCM 16601</strain>
    </source>
</reference>
<proteinExistence type="predicted"/>
<gene>
    <name evidence="1" type="ORF">GCM10022210_47660</name>
</gene>
<dbReference type="NCBIfam" id="TIGR03519">
    <property type="entry name" value="T9SS_PorP_fam"/>
    <property type="match status" value="1"/>
</dbReference>
<dbReference type="Pfam" id="PF11751">
    <property type="entry name" value="PorP_SprF"/>
    <property type="match status" value="1"/>
</dbReference>
<comment type="caution">
    <text evidence="1">The sequence shown here is derived from an EMBL/GenBank/DDBJ whole genome shotgun (WGS) entry which is preliminary data.</text>
</comment>
<sequence>MYMFTKKIIIVFSFLLISMSYSKVFAQQQIYSYSQYADNLTAINPAYSVLDKAGSVSVLGRKQFIGIDGAPSSVMVNANFPIESINGAAGLYVLNDQAAIEHQVEVNAFFAKSIQLTESDYLAVSLNAGVRNYVGNYSQLDASDPQFMNDVRETKPNIGFGVMLYSANYYLGLSVPELTIRSLGNASEQQANYLRTHYYFTGAYLADVSDDVKFKPATLVSYVRGSSVLANVSGTLYLKEQLGVGLNYRTDKKAAAMLSVIGKAFKVGYSYQFGTSSNNLGGVNITTHEVSISYRFGNVTGSKLL</sequence>
<dbReference type="InterPro" id="IPR019861">
    <property type="entry name" value="PorP/SprF_Bacteroidetes"/>
</dbReference>
<dbReference type="EMBL" id="BAAAZC010000031">
    <property type="protein sequence ID" value="GAA3988993.1"/>
    <property type="molecule type" value="Genomic_DNA"/>
</dbReference>
<evidence type="ECO:0000313" key="2">
    <source>
        <dbReference type="Proteomes" id="UP001500742"/>
    </source>
</evidence>